<dbReference type="EMBL" id="BMVX01000007">
    <property type="protein sequence ID" value="GGZ63753.1"/>
    <property type="molecule type" value="Genomic_DNA"/>
</dbReference>
<gene>
    <name evidence="1" type="ORF">GCM10010371_24290</name>
</gene>
<evidence type="ECO:0000313" key="1">
    <source>
        <dbReference type="EMBL" id="GGZ63753.1"/>
    </source>
</evidence>
<dbReference type="Proteomes" id="UP000634660">
    <property type="component" value="Unassembled WGS sequence"/>
</dbReference>
<accession>A0A918V381</accession>
<evidence type="ECO:0000313" key="2">
    <source>
        <dbReference type="Proteomes" id="UP000634660"/>
    </source>
</evidence>
<proteinExistence type="predicted"/>
<protein>
    <submittedName>
        <fullName evidence="1">Uncharacterized protein</fullName>
    </submittedName>
</protein>
<name>A0A918V381_9ACTN</name>
<dbReference type="AlphaFoldDB" id="A0A918V381"/>
<comment type="caution">
    <text evidence="1">The sequence shown here is derived from an EMBL/GenBank/DDBJ whole genome shotgun (WGS) entry which is preliminary data.</text>
</comment>
<organism evidence="1 2">
    <name type="scientific">Streptomyces subrutilus</name>
    <dbReference type="NCBI Taxonomy" id="36818"/>
    <lineage>
        <taxon>Bacteria</taxon>
        <taxon>Bacillati</taxon>
        <taxon>Actinomycetota</taxon>
        <taxon>Actinomycetes</taxon>
        <taxon>Kitasatosporales</taxon>
        <taxon>Streptomycetaceae</taxon>
        <taxon>Streptomyces</taxon>
    </lineage>
</organism>
<sequence>MALAPAHHVSVRTKRQMGWAVSTQEVSAGDVIIARLHGEACWDCGAVGSPLVPAGDVTVRGSEATWPIKRCVTGHSDTSGAQL</sequence>
<reference evidence="1" key="1">
    <citation type="journal article" date="2014" name="Int. J. Syst. Evol. Microbiol.">
        <title>Complete genome sequence of Corynebacterium casei LMG S-19264T (=DSM 44701T), isolated from a smear-ripened cheese.</title>
        <authorList>
            <consortium name="US DOE Joint Genome Institute (JGI-PGF)"/>
            <person name="Walter F."/>
            <person name="Albersmeier A."/>
            <person name="Kalinowski J."/>
            <person name="Ruckert C."/>
        </authorList>
    </citation>
    <scope>NUCLEOTIDE SEQUENCE</scope>
    <source>
        <strain evidence="1">JCM 4834</strain>
    </source>
</reference>
<reference evidence="1" key="2">
    <citation type="submission" date="2020-09" db="EMBL/GenBank/DDBJ databases">
        <authorList>
            <person name="Sun Q."/>
            <person name="Ohkuma M."/>
        </authorList>
    </citation>
    <scope>NUCLEOTIDE SEQUENCE</scope>
    <source>
        <strain evidence="1">JCM 4834</strain>
    </source>
</reference>